<evidence type="ECO:0000259" key="3">
    <source>
        <dbReference type="Pfam" id="PF01593"/>
    </source>
</evidence>
<dbReference type="GO" id="GO:0016491">
    <property type="term" value="F:oxidoreductase activity"/>
    <property type="evidence" value="ECO:0007669"/>
    <property type="project" value="UniProtKB-KW"/>
</dbReference>
<dbReference type="OrthoDB" id="9814556at2"/>
<comment type="similarity">
    <text evidence="1">Belongs to the carotenoid/retinoid oxidoreductase family.</text>
</comment>
<sequence length="482" mass="52907">MSANQDAPRTAPAERYDALVIGAGLSGLAAGIRIAMYGKRVAVLEKHYLWGGLNSFYKRGGRLFDTGLHALTNYVDRRVSGKPLTRVVRQLRIGYDDLDLAPQSHSTVVSDGAVLRFSNQVDEMIENAGALAPSKKDRFVALVEDLSARRLGEEEEPERSARAELMDRLGDELLVDLLLIPCCYYGSARENDVDWDQFVILFHSIFLEGLAMPRQGIRPLLDLFKSRLEETGGELRRHSEVVRVLAQDGRATGVELADGTQLLADTILSSAGRVETNRLIDPERPEDPVRSPRGRLSFVETISVLDTDPRAMTGGHPDCTSSGVVFFSNSRPFRYERPDAAVDLSSGVISMTQNFPGAHADKEPVFRVTCLANHGRWTGIDGETYDAMKREWSDGALAAATAFCPDVRPHEVFRDVFTPTTITRYTGHHEGTVYGSPRKVRDGRTELDGLFLIGTDQGYLGIVGAAMSGISMANLHVLAASN</sequence>
<dbReference type="PANTHER" id="PTHR43734:SF7">
    <property type="entry name" value="4,4'-DIAPONEUROSPORENE OXYGENASE"/>
    <property type="match status" value="1"/>
</dbReference>
<protein>
    <submittedName>
        <fullName evidence="4">Phytoene desaturase (Neurosporene-forming)</fullName>
        <ecNumber evidence="4">1.3.99.28</ecNumber>
    </submittedName>
</protein>
<dbReference type="PRINTS" id="PR00411">
    <property type="entry name" value="PNDRDTASEI"/>
</dbReference>
<dbReference type="EC" id="1.3.99.28" evidence="4"/>
<dbReference type="PANTHER" id="PTHR43734">
    <property type="entry name" value="PHYTOENE DESATURASE"/>
    <property type="match status" value="1"/>
</dbReference>
<evidence type="ECO:0000313" key="4">
    <source>
        <dbReference type="EMBL" id="QDU84334.1"/>
    </source>
</evidence>
<evidence type="ECO:0000256" key="2">
    <source>
        <dbReference type="ARBA" id="ARBA00023002"/>
    </source>
</evidence>
<dbReference type="SUPFAM" id="SSF51905">
    <property type="entry name" value="FAD/NAD(P)-binding domain"/>
    <property type="match status" value="1"/>
</dbReference>
<feature type="domain" description="Amine oxidase" evidence="3">
    <location>
        <begin position="25"/>
        <end position="306"/>
    </location>
</feature>
<gene>
    <name evidence="4" type="primary">crtI_2</name>
    <name evidence="4" type="ORF">Pla163_14410</name>
</gene>
<dbReference type="InterPro" id="IPR002937">
    <property type="entry name" value="Amino_oxidase"/>
</dbReference>
<organism evidence="4 5">
    <name type="scientific">Rohdeia mirabilis</name>
    <dbReference type="NCBI Taxonomy" id="2528008"/>
    <lineage>
        <taxon>Bacteria</taxon>
        <taxon>Pseudomonadati</taxon>
        <taxon>Planctomycetota</taxon>
        <taxon>Planctomycetia</taxon>
        <taxon>Planctomycetia incertae sedis</taxon>
        <taxon>Rohdeia</taxon>
    </lineage>
</organism>
<keyword evidence="5" id="KW-1185">Reference proteome</keyword>
<proteinExistence type="inferred from homology"/>
<dbReference type="InterPro" id="IPR036188">
    <property type="entry name" value="FAD/NAD-bd_sf"/>
</dbReference>
<evidence type="ECO:0000256" key="1">
    <source>
        <dbReference type="ARBA" id="ARBA00006046"/>
    </source>
</evidence>
<evidence type="ECO:0000313" key="5">
    <source>
        <dbReference type="Proteomes" id="UP000319342"/>
    </source>
</evidence>
<reference evidence="4 5" key="1">
    <citation type="submission" date="2019-02" db="EMBL/GenBank/DDBJ databases">
        <title>Deep-cultivation of Planctomycetes and their phenomic and genomic characterization uncovers novel biology.</title>
        <authorList>
            <person name="Wiegand S."/>
            <person name="Jogler M."/>
            <person name="Boedeker C."/>
            <person name="Pinto D."/>
            <person name="Vollmers J."/>
            <person name="Rivas-Marin E."/>
            <person name="Kohn T."/>
            <person name="Peeters S.H."/>
            <person name="Heuer A."/>
            <person name="Rast P."/>
            <person name="Oberbeckmann S."/>
            <person name="Bunk B."/>
            <person name="Jeske O."/>
            <person name="Meyerdierks A."/>
            <person name="Storesund J.E."/>
            <person name="Kallscheuer N."/>
            <person name="Luecker S."/>
            <person name="Lage O.M."/>
            <person name="Pohl T."/>
            <person name="Merkel B.J."/>
            <person name="Hornburger P."/>
            <person name="Mueller R.-W."/>
            <person name="Bruemmer F."/>
            <person name="Labrenz M."/>
            <person name="Spormann A.M."/>
            <person name="Op den Camp H."/>
            <person name="Overmann J."/>
            <person name="Amann R."/>
            <person name="Jetten M.S.M."/>
            <person name="Mascher T."/>
            <person name="Medema M.H."/>
            <person name="Devos D.P."/>
            <person name="Kaster A.-K."/>
            <person name="Ovreas L."/>
            <person name="Rohde M."/>
            <person name="Galperin M.Y."/>
            <person name="Jogler C."/>
        </authorList>
    </citation>
    <scope>NUCLEOTIDE SEQUENCE [LARGE SCALE GENOMIC DNA]</scope>
    <source>
        <strain evidence="4 5">Pla163</strain>
    </source>
</reference>
<dbReference type="RefSeq" id="WP_145185684.1">
    <property type="nucleotide sequence ID" value="NZ_CP036290.1"/>
</dbReference>
<dbReference type="Proteomes" id="UP000319342">
    <property type="component" value="Chromosome"/>
</dbReference>
<dbReference type="Pfam" id="PF01593">
    <property type="entry name" value="Amino_oxidase"/>
    <property type="match status" value="1"/>
</dbReference>
<accession>A0A518CYM7</accession>
<keyword evidence="2 4" id="KW-0560">Oxidoreductase</keyword>
<dbReference type="Gene3D" id="3.50.50.60">
    <property type="entry name" value="FAD/NAD(P)-binding domain"/>
    <property type="match status" value="2"/>
</dbReference>
<dbReference type="AlphaFoldDB" id="A0A518CYM7"/>
<name>A0A518CYM7_9BACT</name>
<dbReference type="EMBL" id="CP036290">
    <property type="protein sequence ID" value="QDU84334.1"/>
    <property type="molecule type" value="Genomic_DNA"/>
</dbReference>